<evidence type="ECO:0000313" key="5">
    <source>
        <dbReference type="Proteomes" id="UP000189705"/>
    </source>
</evidence>
<organism evidence="5 6">
    <name type="scientific">Alligator sinensis</name>
    <name type="common">Chinese alligator</name>
    <dbReference type="NCBI Taxonomy" id="38654"/>
    <lineage>
        <taxon>Eukaryota</taxon>
        <taxon>Metazoa</taxon>
        <taxon>Chordata</taxon>
        <taxon>Craniata</taxon>
        <taxon>Vertebrata</taxon>
        <taxon>Euteleostomi</taxon>
        <taxon>Archelosauria</taxon>
        <taxon>Archosauria</taxon>
        <taxon>Crocodylia</taxon>
        <taxon>Alligatoridae</taxon>
        <taxon>Alligatorinae</taxon>
        <taxon>Alligator</taxon>
    </lineage>
</organism>
<dbReference type="InterPro" id="IPR009060">
    <property type="entry name" value="UBA-like_sf"/>
</dbReference>
<dbReference type="AlphaFoldDB" id="A0A3Q0FMK0"/>
<dbReference type="Pfam" id="PF03474">
    <property type="entry name" value="DMA"/>
    <property type="match status" value="1"/>
</dbReference>
<evidence type="ECO:0000313" key="7">
    <source>
        <dbReference type="RefSeq" id="XP_025048560.1"/>
    </source>
</evidence>
<protein>
    <submittedName>
        <fullName evidence="6 7">Doublesex- and mab-3-related transcription factor A1 isoform X2</fullName>
    </submittedName>
</protein>
<dbReference type="PANTHER" id="PTHR12322">
    <property type="entry name" value="DOUBLESEX AND MAB-3 RELATED TRANSCRIPTION FACTOR DMRT"/>
    <property type="match status" value="1"/>
</dbReference>
<evidence type="ECO:0000313" key="8">
    <source>
        <dbReference type="RefSeq" id="XP_025048561.1"/>
    </source>
</evidence>
<dbReference type="RefSeq" id="XP_025048560.1">
    <property type="nucleotide sequence ID" value="XM_025192775.1"/>
</dbReference>
<reference evidence="6 7" key="1">
    <citation type="submission" date="2025-04" db="UniProtKB">
        <authorList>
            <consortium name="RefSeq"/>
        </authorList>
    </citation>
    <scope>IDENTIFICATION</scope>
</reference>
<dbReference type="GO" id="GO:0000981">
    <property type="term" value="F:DNA-binding transcription factor activity, RNA polymerase II-specific"/>
    <property type="evidence" value="ECO:0007669"/>
    <property type="project" value="TreeGrafter"/>
</dbReference>
<dbReference type="GO" id="GO:0000978">
    <property type="term" value="F:RNA polymerase II cis-regulatory region sequence-specific DNA binding"/>
    <property type="evidence" value="ECO:0007669"/>
    <property type="project" value="TreeGrafter"/>
</dbReference>
<name>A0A3Q0FMK0_ALLSI</name>
<feature type="compositionally biased region" description="Basic and acidic residues" evidence="2">
    <location>
        <begin position="21"/>
        <end position="37"/>
    </location>
</feature>
<dbReference type="PANTHER" id="PTHR12322:SF71">
    <property type="entry name" value="DOUBLESEX- AND MAB-3-RELATED TRANSCRIPTION FACTOR A1"/>
    <property type="match status" value="1"/>
</dbReference>
<evidence type="ECO:0000256" key="1">
    <source>
        <dbReference type="ARBA" id="ARBA00006834"/>
    </source>
</evidence>
<comment type="similarity">
    <text evidence="1">Belongs to the DMRT family.</text>
</comment>
<dbReference type="SUPFAM" id="SSF46934">
    <property type="entry name" value="UBA-like"/>
    <property type="match status" value="1"/>
</dbReference>
<evidence type="ECO:0000259" key="3">
    <source>
        <dbReference type="Pfam" id="PF03474"/>
    </source>
</evidence>
<accession>A0A3Q0FMK0</accession>
<dbReference type="InterPro" id="IPR046472">
    <property type="entry name" value="DMRT5_1_DMB_dom"/>
</dbReference>
<feature type="domain" description="DMRT5/1 DMB" evidence="4">
    <location>
        <begin position="163"/>
        <end position="248"/>
    </location>
</feature>
<keyword evidence="5" id="KW-1185">Reference proteome</keyword>
<dbReference type="InterPro" id="IPR005173">
    <property type="entry name" value="DMA"/>
</dbReference>
<proteinExistence type="inferred from homology"/>
<feature type="compositionally biased region" description="Low complexity" evidence="2">
    <location>
        <begin position="50"/>
        <end position="66"/>
    </location>
</feature>
<sequence>MPILHPPLLRSSKSAGASGNYREKPPCCDISEKEERVQSPGPEEQLETADSSGSPSSSDMESGNESEWSKDVTAFSSSPPSAGSRPRDPLDILTKVFPSYKRNRLENVLQFCKGDVVQAIEHILNGKEHKEDINASPSRSALSALQRASSLSLAGLGVGGFVNKSAFSPLQTSSPLFRSETNLYGVGPRLGISPLRLAYSAPGRGFPGFISPYLASGLVPAFPLYSAVDYPFSGMIKDTSYFSSKELVPSSGIYSRPNQENK</sequence>
<dbReference type="GeneID" id="102374854"/>
<evidence type="ECO:0000313" key="6">
    <source>
        <dbReference type="RefSeq" id="XP_025048559.1"/>
    </source>
</evidence>
<feature type="region of interest" description="Disordered" evidence="2">
    <location>
        <begin position="1"/>
        <end position="90"/>
    </location>
</feature>
<evidence type="ECO:0000256" key="2">
    <source>
        <dbReference type="SAM" id="MobiDB-lite"/>
    </source>
</evidence>
<dbReference type="RefSeq" id="XP_025048559.1">
    <property type="nucleotide sequence ID" value="XM_025192774.1"/>
</dbReference>
<dbReference type="Proteomes" id="UP000189705">
    <property type="component" value="Unplaced"/>
</dbReference>
<dbReference type="Pfam" id="PF20624">
    <property type="entry name" value="DMRT5_DMB"/>
    <property type="match status" value="1"/>
</dbReference>
<gene>
    <name evidence="6 7 8" type="primary">LOC102374854</name>
</gene>
<dbReference type="CDD" id="cd14417">
    <property type="entry name" value="CUE_DMA_DMRTA1"/>
    <property type="match status" value="1"/>
</dbReference>
<dbReference type="GO" id="GO:0007548">
    <property type="term" value="P:sex differentiation"/>
    <property type="evidence" value="ECO:0007669"/>
    <property type="project" value="TreeGrafter"/>
</dbReference>
<dbReference type="RefSeq" id="XP_025048561.1">
    <property type="nucleotide sequence ID" value="XM_025192776.1"/>
</dbReference>
<dbReference type="InterPro" id="IPR026607">
    <property type="entry name" value="DMRT"/>
</dbReference>
<evidence type="ECO:0000259" key="4">
    <source>
        <dbReference type="Pfam" id="PF20624"/>
    </source>
</evidence>
<dbReference type="GO" id="GO:0005634">
    <property type="term" value="C:nucleus"/>
    <property type="evidence" value="ECO:0007669"/>
    <property type="project" value="InterPro"/>
</dbReference>
<feature type="domain" description="DMA" evidence="3">
    <location>
        <begin position="87"/>
        <end position="123"/>
    </location>
</feature>